<evidence type="ECO:0000313" key="4">
    <source>
        <dbReference type="Proteomes" id="UP001515480"/>
    </source>
</evidence>
<dbReference type="EMBL" id="JBGBPQ010000012">
    <property type="protein sequence ID" value="KAL1514876.1"/>
    <property type="molecule type" value="Genomic_DNA"/>
</dbReference>
<evidence type="ECO:0000256" key="2">
    <source>
        <dbReference type="SAM" id="SignalP"/>
    </source>
</evidence>
<gene>
    <name evidence="3" type="ORF">AB1Y20_003958</name>
</gene>
<proteinExistence type="predicted"/>
<feature type="chain" id="PRO_5044212276" evidence="2">
    <location>
        <begin position="29"/>
        <end position="366"/>
    </location>
</feature>
<keyword evidence="4" id="KW-1185">Reference proteome</keyword>
<dbReference type="AlphaFoldDB" id="A0AB34J8J3"/>
<protein>
    <submittedName>
        <fullName evidence="3">Uncharacterized protein</fullName>
    </submittedName>
</protein>
<feature type="region of interest" description="Disordered" evidence="1">
    <location>
        <begin position="343"/>
        <end position="366"/>
    </location>
</feature>
<sequence>MRAPSVRALAPPLLLPALLMSAAPFTPAEIDRAIASLHAAGAPPSRCGAELQRLLASAAHSPHKDWPRTEAHAAELASLLGGPDDPAFRRAFHRVLHDGNWDAAAAAASARRERKPWVVLVTGVNGIRKTSSVYQPWFKEALAASLGGSYAGAVEDLPAGDDSFFRQLDYMIATLALEEFKALYRVEDVAAYAKQKDAIFSRYRTYAELLGVLLVKEAQKRGLNVMVETSGRDIAMFQYIDYFFSDDDYNKLVVHFTINDLKFAEQSVDTRMLREMADGRAALATNDPQAIIKANAGGPYGSAALRGVQAESDKVWAAVKQGGEVSESWLKATIAITAHETQPWKSTPSLTGGAGPECESYTFAPR</sequence>
<evidence type="ECO:0000256" key="1">
    <source>
        <dbReference type="SAM" id="MobiDB-lite"/>
    </source>
</evidence>
<reference evidence="3 4" key="1">
    <citation type="journal article" date="2024" name="Science">
        <title>Giant polyketide synthase enzymes in the biosynthesis of giant marine polyether toxins.</title>
        <authorList>
            <person name="Fallon T.R."/>
            <person name="Shende V.V."/>
            <person name="Wierzbicki I.H."/>
            <person name="Pendleton A.L."/>
            <person name="Watervoot N.F."/>
            <person name="Auber R.P."/>
            <person name="Gonzalez D.J."/>
            <person name="Wisecaver J.H."/>
            <person name="Moore B.S."/>
        </authorList>
    </citation>
    <scope>NUCLEOTIDE SEQUENCE [LARGE SCALE GENOMIC DNA]</scope>
    <source>
        <strain evidence="3 4">12B1</strain>
    </source>
</reference>
<accession>A0AB34J8J3</accession>
<comment type="caution">
    <text evidence="3">The sequence shown here is derived from an EMBL/GenBank/DDBJ whole genome shotgun (WGS) entry which is preliminary data.</text>
</comment>
<organism evidence="3 4">
    <name type="scientific">Prymnesium parvum</name>
    <name type="common">Toxic golden alga</name>
    <dbReference type="NCBI Taxonomy" id="97485"/>
    <lineage>
        <taxon>Eukaryota</taxon>
        <taxon>Haptista</taxon>
        <taxon>Haptophyta</taxon>
        <taxon>Prymnesiophyceae</taxon>
        <taxon>Prymnesiales</taxon>
        <taxon>Prymnesiaceae</taxon>
        <taxon>Prymnesium</taxon>
    </lineage>
</organism>
<keyword evidence="2" id="KW-0732">Signal</keyword>
<feature type="signal peptide" evidence="2">
    <location>
        <begin position="1"/>
        <end position="28"/>
    </location>
</feature>
<name>A0AB34J8J3_PRYPA</name>
<dbReference type="Proteomes" id="UP001515480">
    <property type="component" value="Unassembled WGS sequence"/>
</dbReference>
<evidence type="ECO:0000313" key="3">
    <source>
        <dbReference type="EMBL" id="KAL1514876.1"/>
    </source>
</evidence>